<accession>A0A2N9H6G7</accession>
<dbReference type="PANTHER" id="PTHR22937:SF212">
    <property type="entry name" value="RING-TYPE E3 UBIQUITIN TRANSFERASE"/>
    <property type="match status" value="1"/>
</dbReference>
<dbReference type="EMBL" id="OIVN01002890">
    <property type="protein sequence ID" value="SPD07241.1"/>
    <property type="molecule type" value="Genomic_DNA"/>
</dbReference>
<dbReference type="GO" id="GO:0061630">
    <property type="term" value="F:ubiquitin protein ligase activity"/>
    <property type="evidence" value="ECO:0007669"/>
    <property type="project" value="UniProtKB-EC"/>
</dbReference>
<comment type="catalytic activity">
    <reaction evidence="1">
        <text>S-ubiquitinyl-[E2 ubiquitin-conjugating enzyme]-L-cysteine + [acceptor protein]-L-lysine = [E2 ubiquitin-conjugating enzyme]-L-cysteine + N(6)-ubiquitinyl-[acceptor protein]-L-lysine.</text>
        <dbReference type="EC" id="2.3.2.27"/>
    </reaction>
</comment>
<feature type="region of interest" description="Disordered" evidence="8">
    <location>
        <begin position="431"/>
        <end position="480"/>
    </location>
</feature>
<feature type="compositionally biased region" description="Polar residues" evidence="8">
    <location>
        <begin position="185"/>
        <end position="195"/>
    </location>
</feature>
<feature type="compositionally biased region" description="Polar residues" evidence="8">
    <location>
        <begin position="70"/>
        <end position="85"/>
    </location>
</feature>
<feature type="region of interest" description="Disordered" evidence="8">
    <location>
        <begin position="379"/>
        <end position="416"/>
    </location>
</feature>
<evidence type="ECO:0000313" key="9">
    <source>
        <dbReference type="EMBL" id="SPD07241.1"/>
    </source>
</evidence>
<evidence type="ECO:0000256" key="3">
    <source>
        <dbReference type="ARBA" id="ARBA00022679"/>
    </source>
</evidence>
<protein>
    <recommendedName>
        <fullName evidence="2">RING-type E3 ubiquitin transferase</fullName>
        <ecNumber evidence="2">2.3.2.27</ecNumber>
    </recommendedName>
</protein>
<feature type="compositionally biased region" description="Polar residues" evidence="8">
    <location>
        <begin position="431"/>
        <end position="442"/>
    </location>
</feature>
<feature type="compositionally biased region" description="Basic and acidic residues" evidence="8">
    <location>
        <begin position="395"/>
        <end position="406"/>
    </location>
</feature>
<evidence type="ECO:0000256" key="4">
    <source>
        <dbReference type="ARBA" id="ARBA00022723"/>
    </source>
</evidence>
<feature type="compositionally biased region" description="Low complexity" evidence="8">
    <location>
        <begin position="384"/>
        <end position="394"/>
    </location>
</feature>
<evidence type="ECO:0000256" key="2">
    <source>
        <dbReference type="ARBA" id="ARBA00012483"/>
    </source>
</evidence>
<gene>
    <name evidence="9" type="ORF">FSB_LOCUS35123</name>
</gene>
<keyword evidence="4" id="KW-0479">Metal-binding</keyword>
<evidence type="ECO:0000256" key="7">
    <source>
        <dbReference type="ARBA" id="ARBA00022833"/>
    </source>
</evidence>
<evidence type="ECO:0000256" key="6">
    <source>
        <dbReference type="ARBA" id="ARBA00022786"/>
    </source>
</evidence>
<reference evidence="9" key="1">
    <citation type="submission" date="2018-02" db="EMBL/GenBank/DDBJ databases">
        <authorList>
            <person name="Cohen D.B."/>
            <person name="Kent A.D."/>
        </authorList>
    </citation>
    <scope>NUCLEOTIDE SEQUENCE</scope>
</reference>
<evidence type="ECO:0000256" key="8">
    <source>
        <dbReference type="SAM" id="MobiDB-lite"/>
    </source>
</evidence>
<proteinExistence type="predicted"/>
<feature type="region of interest" description="Disordered" evidence="8">
    <location>
        <begin position="1"/>
        <end position="22"/>
    </location>
</feature>
<keyword evidence="3" id="KW-0808">Transferase</keyword>
<feature type="region of interest" description="Disordered" evidence="8">
    <location>
        <begin position="168"/>
        <end position="206"/>
    </location>
</feature>
<dbReference type="GO" id="GO:0008270">
    <property type="term" value="F:zinc ion binding"/>
    <property type="evidence" value="ECO:0007669"/>
    <property type="project" value="UniProtKB-KW"/>
</dbReference>
<dbReference type="InterPro" id="IPR013083">
    <property type="entry name" value="Znf_RING/FYVE/PHD"/>
</dbReference>
<keyword evidence="7" id="KW-0862">Zinc</keyword>
<feature type="region of interest" description="Disordered" evidence="8">
    <location>
        <begin position="70"/>
        <end position="90"/>
    </location>
</feature>
<keyword evidence="6" id="KW-0833">Ubl conjugation pathway</keyword>
<feature type="compositionally biased region" description="Polar residues" evidence="8">
    <location>
        <begin position="449"/>
        <end position="458"/>
    </location>
</feature>
<name>A0A2N9H6G7_FAGSY</name>
<feature type="compositionally biased region" description="Polar residues" evidence="8">
    <location>
        <begin position="1"/>
        <end position="13"/>
    </location>
</feature>
<dbReference type="SUPFAM" id="SSF57850">
    <property type="entry name" value="RING/U-box"/>
    <property type="match status" value="1"/>
</dbReference>
<evidence type="ECO:0000256" key="5">
    <source>
        <dbReference type="ARBA" id="ARBA00022771"/>
    </source>
</evidence>
<feature type="compositionally biased region" description="Low complexity" evidence="8">
    <location>
        <begin position="492"/>
        <end position="504"/>
    </location>
</feature>
<dbReference type="Gene3D" id="3.30.40.10">
    <property type="entry name" value="Zinc/RING finger domain, C3HC4 (zinc finger)"/>
    <property type="match status" value="1"/>
</dbReference>
<keyword evidence="5" id="KW-0863">Zinc-finger</keyword>
<dbReference type="EC" id="2.3.2.27" evidence="2"/>
<dbReference type="AlphaFoldDB" id="A0A2N9H6G7"/>
<dbReference type="InterPro" id="IPR045191">
    <property type="entry name" value="MBR1/2-like"/>
</dbReference>
<dbReference type="PANTHER" id="PTHR22937">
    <property type="entry name" value="E3 UBIQUITIN-PROTEIN LIGASE RNF165"/>
    <property type="match status" value="1"/>
</dbReference>
<organism evidence="9">
    <name type="scientific">Fagus sylvatica</name>
    <name type="common">Beechnut</name>
    <dbReference type="NCBI Taxonomy" id="28930"/>
    <lineage>
        <taxon>Eukaryota</taxon>
        <taxon>Viridiplantae</taxon>
        <taxon>Streptophyta</taxon>
        <taxon>Embryophyta</taxon>
        <taxon>Tracheophyta</taxon>
        <taxon>Spermatophyta</taxon>
        <taxon>Magnoliopsida</taxon>
        <taxon>eudicotyledons</taxon>
        <taxon>Gunneridae</taxon>
        <taxon>Pentapetalae</taxon>
        <taxon>rosids</taxon>
        <taxon>fabids</taxon>
        <taxon>Fagales</taxon>
        <taxon>Fagaceae</taxon>
        <taxon>Fagus</taxon>
    </lineage>
</organism>
<evidence type="ECO:0000256" key="1">
    <source>
        <dbReference type="ARBA" id="ARBA00000900"/>
    </source>
</evidence>
<feature type="region of interest" description="Disordered" evidence="8">
    <location>
        <begin position="492"/>
        <end position="535"/>
    </location>
</feature>
<sequence>MQGQRGTIGSLSETLEFDHGSTSSNAAIDQQICWNNMRNPAGNLIPDCILSPGDMNITYLNSMNHERQISSGWSLGEPSSGNAQSEVGHDERKAELGWSSSGSACAGAGSRLEEQSFEPTHIFSVDNVNTNPLFLQSSNSDVHTQNLNLNTGLVGSGDISSQVLECPNMHKSSGSENQWIPPASGSDNHGLSSRRSGFLAEQNDGRPGCSLEGRRVSCKRKALDGTVGQSSVPGSSSYFQRTENSAWSAVPARFNGTNSLGVSAPSEPVNPRLRLGAREVASDSIPDFRVAGSAHRNTRARINPSNQLDSITPSLFPSESAVRHSSVSSSQLPPRLVPVDYSLDLRSAPAGDNTIPQSQPVFIHVPTLPRNVQAFRWNGGSSSGIGSSSSSVVSGDRDAGPREEMGSRSMSRNLLENPMFVPATEVRNFVRNPTNRSSTGVNLNIPGNMASTSRTGPSSGVHPLSAPTLVPQQNPPQFPRRLSDYVRRSLFSSAGSESGGNSSNYPLLRSGPPVSSQEMVFSSGPGTPGHHQSHPRSALWMERHGDGGLGIPYLLRGSAAASEGSGRLVSEHLRNVLGLMRRGESLRFEDVMILDQSVFFGVADIHDRHRDMRLDVDNMSYEELLALEERIGNVSTGLSEETILNRLRQRKHIAVGSPLEGEPCCICQEEYKDGDNLGTLECGHDFHTNCHGVVVVNGFLLKHDVVVIRWLGLASVVVVNGVVVIRWLGLADLGVVVDSVVWACQSRRGLPISSFSLPAWWWLTACRSRLGGVGLGLEVVELWVSD</sequence>